<reference evidence="1 2" key="1">
    <citation type="journal article" date="2015" name="BMC Genomics">
        <title>Insights from the genome of Ophiocordyceps polyrhachis-furcata to pathogenicity and host specificity in insect fungi.</title>
        <authorList>
            <person name="Wichadakul D."/>
            <person name="Kobmoo N."/>
            <person name="Ingsriswang S."/>
            <person name="Tangphatsornruang S."/>
            <person name="Chantasingh D."/>
            <person name="Luangsa-ard J.J."/>
            <person name="Eurwilaichitr L."/>
        </authorList>
    </citation>
    <scope>NUCLEOTIDE SEQUENCE [LARGE SCALE GENOMIC DNA]</scope>
    <source>
        <strain evidence="1 2">BCC 54312</strain>
    </source>
</reference>
<proteinExistence type="predicted"/>
<name>A0A367L4U3_9HYPO</name>
<comment type="caution">
    <text evidence="1">The sequence shown here is derived from an EMBL/GenBank/DDBJ whole genome shotgun (WGS) entry which is preliminary data.</text>
</comment>
<evidence type="ECO:0000313" key="2">
    <source>
        <dbReference type="Proteomes" id="UP000253664"/>
    </source>
</evidence>
<protein>
    <submittedName>
        <fullName evidence="1">Uncharacterized protein</fullName>
    </submittedName>
</protein>
<evidence type="ECO:0000313" key="1">
    <source>
        <dbReference type="EMBL" id="RCI09428.1"/>
    </source>
</evidence>
<accession>A0A367L4U3</accession>
<sequence length="380" mass="43624">MASTSSLVFGAIESIRRLLRNYLCKRQVSLFSKQANYTSWLSYACSIRAFKDVPSLLNLAMMHAVRMALSLAVLLPVRADDWQVRQCITHDDGELRQLLPQFLRNASSCARSKLAFGTIMCAERRIPREHRALFSPLIETIEDWEQYFQLDLQSAFVRYSDAKPRPELDRWTAYDRLLDLWTVTGELCFYTSVPSLADRIHPQKAGLLTLFYRTDTVRHQGQSLSYDIRQTLRNLRPPSLKIGGYGWKYEGAVACAAQLGAERELQVTAIKEMIQRAAEESHTEESRQRIALYYRDHFSTDSFLQAVVTGWRDTYVCPRGLDCQPTMAKGMPFLPAETHSYLQRLYYLLQMQSGVCIVLKRTATLVSDRYYVAVTTPVLD</sequence>
<organism evidence="1 2">
    <name type="scientific">Ophiocordyceps polyrhachis-furcata BCC 54312</name>
    <dbReference type="NCBI Taxonomy" id="1330021"/>
    <lineage>
        <taxon>Eukaryota</taxon>
        <taxon>Fungi</taxon>
        <taxon>Dikarya</taxon>
        <taxon>Ascomycota</taxon>
        <taxon>Pezizomycotina</taxon>
        <taxon>Sordariomycetes</taxon>
        <taxon>Hypocreomycetidae</taxon>
        <taxon>Hypocreales</taxon>
        <taxon>Ophiocordycipitaceae</taxon>
        <taxon>Ophiocordyceps</taxon>
    </lineage>
</organism>
<dbReference type="AlphaFoldDB" id="A0A367L4U3"/>
<keyword evidence="2" id="KW-1185">Reference proteome</keyword>
<dbReference type="EMBL" id="LKCN02000015">
    <property type="protein sequence ID" value="RCI09428.1"/>
    <property type="molecule type" value="Genomic_DNA"/>
</dbReference>
<dbReference type="Proteomes" id="UP000253664">
    <property type="component" value="Unassembled WGS sequence"/>
</dbReference>
<gene>
    <name evidence="1" type="ORF">L249_3755</name>
</gene>
<dbReference type="OrthoDB" id="4920338at2759"/>